<gene>
    <name evidence="2" type="ORF">UFOPK2576_00431</name>
</gene>
<evidence type="ECO:0000256" key="1">
    <source>
        <dbReference type="SAM" id="Phobius"/>
    </source>
</evidence>
<keyword evidence="1" id="KW-1133">Transmembrane helix</keyword>
<sequence>MHPINNYRFGAYALLAMGLINLRYQTGAEANLSKSSVLIIVGALTLLLTFIPQLTNFFMRKTIKLLALALLAVFIAYGILI</sequence>
<keyword evidence="1" id="KW-0472">Membrane</keyword>
<evidence type="ECO:0000313" key="2">
    <source>
        <dbReference type="EMBL" id="CAB4691112.1"/>
    </source>
</evidence>
<reference evidence="2" key="1">
    <citation type="submission" date="2020-05" db="EMBL/GenBank/DDBJ databases">
        <authorList>
            <person name="Chiriac C."/>
            <person name="Salcher M."/>
            <person name="Ghai R."/>
            <person name="Kavagutti S V."/>
        </authorList>
    </citation>
    <scope>NUCLEOTIDE SEQUENCE</scope>
</reference>
<feature type="transmembrane region" description="Helical" evidence="1">
    <location>
        <begin position="7"/>
        <end position="26"/>
    </location>
</feature>
<feature type="transmembrane region" description="Helical" evidence="1">
    <location>
        <begin position="32"/>
        <end position="51"/>
    </location>
</feature>
<organism evidence="2">
    <name type="scientific">freshwater metagenome</name>
    <dbReference type="NCBI Taxonomy" id="449393"/>
    <lineage>
        <taxon>unclassified sequences</taxon>
        <taxon>metagenomes</taxon>
        <taxon>ecological metagenomes</taxon>
    </lineage>
</organism>
<dbReference type="EMBL" id="CAEZXQ010000043">
    <property type="protein sequence ID" value="CAB4691112.1"/>
    <property type="molecule type" value="Genomic_DNA"/>
</dbReference>
<dbReference type="AlphaFoldDB" id="A0A6J6NYU8"/>
<accession>A0A6J6NYU8</accession>
<keyword evidence="1" id="KW-0812">Transmembrane</keyword>
<name>A0A6J6NYU8_9ZZZZ</name>
<proteinExistence type="predicted"/>
<protein>
    <submittedName>
        <fullName evidence="2">Unannotated protein</fullName>
    </submittedName>
</protein>
<feature type="transmembrane region" description="Helical" evidence="1">
    <location>
        <begin position="63"/>
        <end position="80"/>
    </location>
</feature>